<name>A0A6A6UX85_9PLEO</name>
<dbReference type="Proteomes" id="UP000799440">
    <property type="component" value="Unassembled WGS sequence"/>
</dbReference>
<accession>A0A6A6UX85</accession>
<dbReference type="EMBL" id="MU006614">
    <property type="protein sequence ID" value="KAF2742126.1"/>
    <property type="molecule type" value="Genomic_DNA"/>
</dbReference>
<feature type="coiled-coil region" evidence="1">
    <location>
        <begin position="363"/>
        <end position="397"/>
    </location>
</feature>
<gene>
    <name evidence="3" type="ORF">M011DRAFT_413187</name>
</gene>
<protein>
    <submittedName>
        <fullName evidence="3">Uncharacterized protein</fullName>
    </submittedName>
</protein>
<proteinExistence type="predicted"/>
<evidence type="ECO:0000256" key="2">
    <source>
        <dbReference type="SAM" id="MobiDB-lite"/>
    </source>
</evidence>
<feature type="compositionally biased region" description="Polar residues" evidence="2">
    <location>
        <begin position="249"/>
        <end position="261"/>
    </location>
</feature>
<evidence type="ECO:0000256" key="1">
    <source>
        <dbReference type="SAM" id="Coils"/>
    </source>
</evidence>
<organism evidence="3 4">
    <name type="scientific">Sporormia fimetaria CBS 119925</name>
    <dbReference type="NCBI Taxonomy" id="1340428"/>
    <lineage>
        <taxon>Eukaryota</taxon>
        <taxon>Fungi</taxon>
        <taxon>Dikarya</taxon>
        <taxon>Ascomycota</taxon>
        <taxon>Pezizomycotina</taxon>
        <taxon>Dothideomycetes</taxon>
        <taxon>Pleosporomycetidae</taxon>
        <taxon>Pleosporales</taxon>
        <taxon>Sporormiaceae</taxon>
        <taxon>Sporormia</taxon>
    </lineage>
</organism>
<feature type="region of interest" description="Disordered" evidence="2">
    <location>
        <begin position="198"/>
        <end position="274"/>
    </location>
</feature>
<reference evidence="3" key="1">
    <citation type="journal article" date="2020" name="Stud. Mycol.">
        <title>101 Dothideomycetes genomes: a test case for predicting lifestyles and emergence of pathogens.</title>
        <authorList>
            <person name="Haridas S."/>
            <person name="Albert R."/>
            <person name="Binder M."/>
            <person name="Bloem J."/>
            <person name="Labutti K."/>
            <person name="Salamov A."/>
            <person name="Andreopoulos B."/>
            <person name="Baker S."/>
            <person name="Barry K."/>
            <person name="Bills G."/>
            <person name="Bluhm B."/>
            <person name="Cannon C."/>
            <person name="Castanera R."/>
            <person name="Culley D."/>
            <person name="Daum C."/>
            <person name="Ezra D."/>
            <person name="Gonzalez J."/>
            <person name="Henrissat B."/>
            <person name="Kuo A."/>
            <person name="Liang C."/>
            <person name="Lipzen A."/>
            <person name="Lutzoni F."/>
            <person name="Magnuson J."/>
            <person name="Mondo S."/>
            <person name="Nolan M."/>
            <person name="Ohm R."/>
            <person name="Pangilinan J."/>
            <person name="Park H.-J."/>
            <person name="Ramirez L."/>
            <person name="Alfaro M."/>
            <person name="Sun H."/>
            <person name="Tritt A."/>
            <person name="Yoshinaga Y."/>
            <person name="Zwiers L.-H."/>
            <person name="Turgeon B."/>
            <person name="Goodwin S."/>
            <person name="Spatafora J."/>
            <person name="Crous P."/>
            <person name="Grigoriev I."/>
        </authorList>
    </citation>
    <scope>NUCLEOTIDE SEQUENCE</scope>
    <source>
        <strain evidence="3">CBS 119925</strain>
    </source>
</reference>
<evidence type="ECO:0000313" key="3">
    <source>
        <dbReference type="EMBL" id="KAF2742126.1"/>
    </source>
</evidence>
<keyword evidence="4" id="KW-1185">Reference proteome</keyword>
<dbReference type="OrthoDB" id="3737134at2759"/>
<feature type="compositionally biased region" description="Polar residues" evidence="2">
    <location>
        <begin position="222"/>
        <end position="232"/>
    </location>
</feature>
<evidence type="ECO:0000313" key="4">
    <source>
        <dbReference type="Proteomes" id="UP000799440"/>
    </source>
</evidence>
<sequence>MRHLVRKNGIPVLVYSQGDSTSPLLLSLVIKCNDLLTQATVCLQSSLRIRGFNDAQSFILQYDVDNFAPGSSSIGPAAINLDQTRLKKVARHGNPQIRTLFLTFKTPCAVWFPTTDGPLVPQDDSKGIFQELGQLAQATRVNILFDHNWLHRDTHATSQRMIKHPETFSAFPVSTHYGKHSRCGSWTDFHLVDSDVQAGAEAPSEDPEPPPPYFESHKRSRQGTFTHPSSHSRNSKRVPLSPFFEHVPTSPTEKNTLSPKQHISPEGAKGPGISTPSLQAVIEQTLSALLPSTIEALLPKVLPQVLTTAHANYLRQIADVEFDEAQEEHRLQLCMEKDDVIADVERVVDGKLAELKERADAVMHDATEHLDALEYEKRKLQSERKDLEREKGELRKGKSLLAWEQENLRHEREKFERHVGKANPLARGTRAGSAPV</sequence>
<feature type="region of interest" description="Disordered" evidence="2">
    <location>
        <begin position="413"/>
        <end position="436"/>
    </location>
</feature>
<keyword evidence="1" id="KW-0175">Coiled coil</keyword>
<dbReference type="AlphaFoldDB" id="A0A6A6UX85"/>